<organism evidence="1 2">
    <name type="scientific">Clostridium oryzae</name>
    <dbReference type="NCBI Taxonomy" id="1450648"/>
    <lineage>
        <taxon>Bacteria</taxon>
        <taxon>Bacillati</taxon>
        <taxon>Bacillota</taxon>
        <taxon>Clostridia</taxon>
        <taxon>Eubacteriales</taxon>
        <taxon>Clostridiaceae</taxon>
        <taxon>Clostridium</taxon>
    </lineage>
</organism>
<dbReference type="STRING" id="1450648.CLORY_41870"/>
<evidence type="ECO:0000313" key="2">
    <source>
        <dbReference type="Proteomes" id="UP000190080"/>
    </source>
</evidence>
<keyword evidence="2" id="KW-1185">Reference proteome</keyword>
<accession>A0A1V4IBL5</accession>
<name>A0A1V4IBL5_9CLOT</name>
<reference evidence="1 2" key="1">
    <citation type="submission" date="2017-03" db="EMBL/GenBank/DDBJ databases">
        <title>Genome sequence of Clostridium oryzae DSM 28571.</title>
        <authorList>
            <person name="Poehlein A."/>
            <person name="Daniel R."/>
        </authorList>
    </citation>
    <scope>NUCLEOTIDE SEQUENCE [LARGE SCALE GENOMIC DNA]</scope>
    <source>
        <strain evidence="1 2">DSM 28571</strain>
    </source>
</reference>
<comment type="caution">
    <text evidence="1">The sequence shown here is derived from an EMBL/GenBank/DDBJ whole genome shotgun (WGS) entry which is preliminary data.</text>
</comment>
<gene>
    <name evidence="1" type="ORF">CLORY_41870</name>
</gene>
<dbReference type="Proteomes" id="UP000190080">
    <property type="component" value="Unassembled WGS sequence"/>
</dbReference>
<evidence type="ECO:0000313" key="1">
    <source>
        <dbReference type="EMBL" id="OPJ57319.1"/>
    </source>
</evidence>
<dbReference type="RefSeq" id="WP_079428167.1">
    <property type="nucleotide sequence ID" value="NZ_MZGV01000089.1"/>
</dbReference>
<proteinExistence type="predicted"/>
<dbReference type="OrthoDB" id="1912361at2"/>
<protein>
    <submittedName>
        <fullName evidence="1">Uncharacterized protein</fullName>
    </submittedName>
</protein>
<dbReference type="AlphaFoldDB" id="A0A1V4IBL5"/>
<sequence length="248" mass="28328">MNKKIRRIAMLNLSLILICSTKTYGTITPECDYGENLKVFQEEIKNDSPGGYYSKAIHKFIHELNLERSDVDEAVRSGKNLFDLAKDKGYNEDKVKKSIIKYSSEAIKTDLSEGKITKETADQLLKNVNDRISKWDGSIKLSAWRKDSREIINELADIEELGISRDDIEKGRKQNQNFFQIVKSKKGFDETKIKEIIIKSKEASLKDMVTDGKISDQSADLILSKLKEDFSDWDGNLNCVKKNCDCEN</sequence>
<dbReference type="EMBL" id="MZGV01000089">
    <property type="protein sequence ID" value="OPJ57319.1"/>
    <property type="molecule type" value="Genomic_DNA"/>
</dbReference>